<accession>A0A0E9RKS0</accession>
<dbReference type="EMBL" id="GBXM01079180">
    <property type="protein sequence ID" value="JAH29397.1"/>
    <property type="molecule type" value="Transcribed_RNA"/>
</dbReference>
<organism evidence="1">
    <name type="scientific">Anguilla anguilla</name>
    <name type="common">European freshwater eel</name>
    <name type="synonym">Muraena anguilla</name>
    <dbReference type="NCBI Taxonomy" id="7936"/>
    <lineage>
        <taxon>Eukaryota</taxon>
        <taxon>Metazoa</taxon>
        <taxon>Chordata</taxon>
        <taxon>Craniata</taxon>
        <taxon>Vertebrata</taxon>
        <taxon>Euteleostomi</taxon>
        <taxon>Actinopterygii</taxon>
        <taxon>Neopterygii</taxon>
        <taxon>Teleostei</taxon>
        <taxon>Anguilliformes</taxon>
        <taxon>Anguillidae</taxon>
        <taxon>Anguilla</taxon>
    </lineage>
</organism>
<sequence>MNVGVLGMIYHCNTAISVLHQSIIQHSITISQLSCHRLFSNNESHFVTCRRIV</sequence>
<reference evidence="1" key="1">
    <citation type="submission" date="2014-11" db="EMBL/GenBank/DDBJ databases">
        <authorList>
            <person name="Amaro Gonzalez C."/>
        </authorList>
    </citation>
    <scope>NUCLEOTIDE SEQUENCE</scope>
</reference>
<dbReference type="AlphaFoldDB" id="A0A0E9RKS0"/>
<name>A0A0E9RKS0_ANGAN</name>
<reference evidence="1" key="2">
    <citation type="journal article" date="2015" name="Fish Shellfish Immunol.">
        <title>Early steps in the European eel (Anguilla anguilla)-Vibrio vulnificus interaction in the gills: Role of the RtxA13 toxin.</title>
        <authorList>
            <person name="Callol A."/>
            <person name="Pajuelo D."/>
            <person name="Ebbesson L."/>
            <person name="Teles M."/>
            <person name="MacKenzie S."/>
            <person name="Amaro C."/>
        </authorList>
    </citation>
    <scope>NUCLEOTIDE SEQUENCE</scope>
</reference>
<evidence type="ECO:0000313" key="1">
    <source>
        <dbReference type="EMBL" id="JAH29397.1"/>
    </source>
</evidence>
<proteinExistence type="predicted"/>
<protein>
    <submittedName>
        <fullName evidence="1">Uncharacterized protein</fullName>
    </submittedName>
</protein>